<comment type="caution">
    <text evidence="1">The sequence shown here is derived from an EMBL/GenBank/DDBJ whole genome shotgun (WGS) entry which is preliminary data.</text>
</comment>
<reference evidence="1 2" key="1">
    <citation type="submission" date="2020-07" db="EMBL/GenBank/DDBJ databases">
        <title>Taxonomic revisions and descriptions of new bacterial species based on genomic comparisons in the high-G+C-content subgroup of the family Alcaligenaceae.</title>
        <authorList>
            <person name="Szabo A."/>
            <person name="Felfoldi T."/>
        </authorList>
    </citation>
    <scope>NUCLEOTIDE SEQUENCE [LARGE SCALE GENOMIC DNA]</scope>
    <source>
        <strain evidence="1 2">DSM 25667</strain>
    </source>
</reference>
<proteinExistence type="predicted"/>
<dbReference type="EMBL" id="JACCEV010000001">
    <property type="protein sequence ID" value="NYT85028.1"/>
    <property type="molecule type" value="Genomic_DNA"/>
</dbReference>
<dbReference type="Proteomes" id="UP000554144">
    <property type="component" value="Unassembled WGS sequence"/>
</dbReference>
<dbReference type="AlphaFoldDB" id="A0A853GPS4"/>
<protein>
    <submittedName>
        <fullName evidence="1">Uncharacterized protein</fullName>
    </submittedName>
</protein>
<dbReference type="RefSeq" id="WP_167667210.1">
    <property type="nucleotide sequence ID" value="NZ_JACCEV010000001.1"/>
</dbReference>
<keyword evidence="2" id="KW-1185">Reference proteome</keyword>
<organism evidence="1 2">
    <name type="scientific">Pollutimonas harenae</name>
    <dbReference type="NCBI Taxonomy" id="657015"/>
    <lineage>
        <taxon>Bacteria</taxon>
        <taxon>Pseudomonadati</taxon>
        <taxon>Pseudomonadota</taxon>
        <taxon>Betaproteobacteria</taxon>
        <taxon>Burkholderiales</taxon>
        <taxon>Alcaligenaceae</taxon>
        <taxon>Pollutimonas</taxon>
    </lineage>
</organism>
<evidence type="ECO:0000313" key="1">
    <source>
        <dbReference type="EMBL" id="NYT85028.1"/>
    </source>
</evidence>
<evidence type="ECO:0000313" key="2">
    <source>
        <dbReference type="Proteomes" id="UP000554144"/>
    </source>
</evidence>
<name>A0A853GPS4_9BURK</name>
<gene>
    <name evidence="1" type="ORF">H0A62_05370</name>
</gene>
<accession>A0A853GPS4</accession>
<sequence length="47" mass="5308">MLTKISIYAELGLEEPHLHPYALLSIRQCCVQVDETLCGIFGMVEQD</sequence>